<dbReference type="EMBL" id="BPVZ01000033">
    <property type="protein sequence ID" value="GKV11145.1"/>
    <property type="molecule type" value="Genomic_DNA"/>
</dbReference>
<feature type="compositionally biased region" description="Basic residues" evidence="2">
    <location>
        <begin position="438"/>
        <end position="460"/>
    </location>
</feature>
<dbReference type="Pfam" id="PF10551">
    <property type="entry name" value="MULE"/>
    <property type="match status" value="1"/>
</dbReference>
<keyword evidence="1" id="KW-0863">Zinc-finger</keyword>
<name>A0AAV5JK17_9ROSI</name>
<organism evidence="4 5">
    <name type="scientific">Rubroshorea leprosula</name>
    <dbReference type="NCBI Taxonomy" id="152421"/>
    <lineage>
        <taxon>Eukaryota</taxon>
        <taxon>Viridiplantae</taxon>
        <taxon>Streptophyta</taxon>
        <taxon>Embryophyta</taxon>
        <taxon>Tracheophyta</taxon>
        <taxon>Spermatophyta</taxon>
        <taxon>Magnoliopsida</taxon>
        <taxon>eudicotyledons</taxon>
        <taxon>Gunneridae</taxon>
        <taxon>Pentapetalae</taxon>
        <taxon>rosids</taxon>
        <taxon>malvids</taxon>
        <taxon>Malvales</taxon>
        <taxon>Dipterocarpaceae</taxon>
        <taxon>Rubroshorea</taxon>
    </lineage>
</organism>
<dbReference type="GO" id="GO:0008270">
    <property type="term" value="F:zinc ion binding"/>
    <property type="evidence" value="ECO:0007669"/>
    <property type="project" value="UniProtKB-KW"/>
</dbReference>
<evidence type="ECO:0000256" key="2">
    <source>
        <dbReference type="SAM" id="MobiDB-lite"/>
    </source>
</evidence>
<evidence type="ECO:0000259" key="3">
    <source>
        <dbReference type="PROSITE" id="PS50158"/>
    </source>
</evidence>
<reference evidence="4 5" key="1">
    <citation type="journal article" date="2021" name="Commun. Biol.">
        <title>The genome of Shorea leprosula (Dipterocarpaceae) highlights the ecological relevance of drought in aseasonal tropical rainforests.</title>
        <authorList>
            <person name="Ng K.K.S."/>
            <person name="Kobayashi M.J."/>
            <person name="Fawcett J.A."/>
            <person name="Hatakeyama M."/>
            <person name="Paape T."/>
            <person name="Ng C.H."/>
            <person name="Ang C.C."/>
            <person name="Tnah L.H."/>
            <person name="Lee C.T."/>
            <person name="Nishiyama T."/>
            <person name="Sese J."/>
            <person name="O'Brien M.J."/>
            <person name="Copetti D."/>
            <person name="Mohd Noor M.I."/>
            <person name="Ong R.C."/>
            <person name="Putra M."/>
            <person name="Sireger I.Z."/>
            <person name="Indrioko S."/>
            <person name="Kosugi Y."/>
            <person name="Izuno A."/>
            <person name="Isagi Y."/>
            <person name="Lee S.L."/>
            <person name="Shimizu K.K."/>
        </authorList>
    </citation>
    <scope>NUCLEOTIDE SEQUENCE [LARGE SCALE GENOMIC DNA]</scope>
    <source>
        <strain evidence="4">214</strain>
    </source>
</reference>
<evidence type="ECO:0000313" key="5">
    <source>
        <dbReference type="Proteomes" id="UP001054252"/>
    </source>
</evidence>
<feature type="domain" description="CCHC-type" evidence="3">
    <location>
        <begin position="473"/>
        <end position="488"/>
    </location>
</feature>
<dbReference type="Proteomes" id="UP001054252">
    <property type="component" value="Unassembled WGS sequence"/>
</dbReference>
<dbReference type="PROSITE" id="PS50158">
    <property type="entry name" value="ZF_CCHC"/>
    <property type="match status" value="1"/>
</dbReference>
<evidence type="ECO:0000256" key="1">
    <source>
        <dbReference type="PROSITE-ProRule" id="PRU00047"/>
    </source>
</evidence>
<sequence>MSESDNSGRDSHYENSDNAGKLRDSSTEFEEENLFFVSSDTVRQRKASNVYFNPSWEVPFFEVGMRFQNAAQFKEAVRKYYVRKGCPLLHIRNEPKRQMFICKSENKMMTAVMVAEYFKSRIYATPFLKCKDMMIFAYNELRVSINYKKSVRAKKMVLKEMEGSFKDKYAMIHAFGGYLKEVNLGNSVFIKTEENDAGEKVFMRMYICLKVIKDGWNNGCRGIFRVYGCLLKGICKGVLLSAISCDGNNQMYPIACAVVEYENNDSWTWFMQRLASDLELGTGHGYIMISDRHPIVAKASYQIEFLEKMEELRGVSEEAYAEMMDLPGRFWCKAFFDEDYKCDVVDNNMCDVVDNNMCETFNSWILAAREWNLTKIPCPYVLAVVRYINWNYEYFVHEHYKKEKYLQAYATTLECLKGNEVLKIRPEGGCLPPVLRTAPRRPRKNRRKDKHKPKKVKVGKFSRLSKHGSMMSCSLCGQQGHNTTRCPRKEELVGTSQSNVDKNHQKKKANQKPKVTTGKGKGKKVRGVIINESKNDSRKKTKQSSVKGKEKA</sequence>
<keyword evidence="1" id="KW-0862">Zinc</keyword>
<accession>A0AAV5JK17</accession>
<keyword evidence="5" id="KW-1185">Reference proteome</keyword>
<dbReference type="PANTHER" id="PTHR31973">
    <property type="entry name" value="POLYPROTEIN, PUTATIVE-RELATED"/>
    <property type="match status" value="1"/>
</dbReference>
<proteinExistence type="predicted"/>
<gene>
    <name evidence="4" type="ORF">SLEP1_g22425</name>
</gene>
<dbReference type="InterPro" id="IPR018289">
    <property type="entry name" value="MULE_transposase_dom"/>
</dbReference>
<dbReference type="GO" id="GO:0003676">
    <property type="term" value="F:nucleic acid binding"/>
    <property type="evidence" value="ECO:0007669"/>
    <property type="project" value="InterPro"/>
</dbReference>
<feature type="region of interest" description="Disordered" evidence="2">
    <location>
        <begin position="1"/>
        <end position="25"/>
    </location>
</feature>
<feature type="region of interest" description="Disordered" evidence="2">
    <location>
        <begin position="433"/>
        <end position="460"/>
    </location>
</feature>
<comment type="caution">
    <text evidence="4">The sequence shown here is derived from an EMBL/GenBank/DDBJ whole genome shotgun (WGS) entry which is preliminary data.</text>
</comment>
<feature type="region of interest" description="Disordered" evidence="2">
    <location>
        <begin position="473"/>
        <end position="552"/>
    </location>
</feature>
<evidence type="ECO:0000313" key="4">
    <source>
        <dbReference type="EMBL" id="GKV11145.1"/>
    </source>
</evidence>
<keyword evidence="1" id="KW-0479">Metal-binding</keyword>
<feature type="compositionally biased region" description="Polar residues" evidence="2">
    <location>
        <begin position="473"/>
        <end position="485"/>
    </location>
</feature>
<dbReference type="PANTHER" id="PTHR31973:SF189">
    <property type="entry name" value="TRANSPOSASE, MUDR, PLANT, MULE TRANSPOSASE DOMAIN PROTEIN-RELATED"/>
    <property type="match status" value="1"/>
</dbReference>
<dbReference type="InterPro" id="IPR001878">
    <property type="entry name" value="Znf_CCHC"/>
</dbReference>
<dbReference type="AlphaFoldDB" id="A0AAV5JK17"/>
<protein>
    <recommendedName>
        <fullName evidence="3">CCHC-type domain-containing protein</fullName>
    </recommendedName>
</protein>